<keyword evidence="5" id="KW-1185">Reference proteome</keyword>
<evidence type="ECO:0000256" key="1">
    <source>
        <dbReference type="SAM" id="Phobius"/>
    </source>
</evidence>
<dbReference type="InterPro" id="IPR011009">
    <property type="entry name" value="Kinase-like_dom_sf"/>
</dbReference>
<dbReference type="SUPFAM" id="SSF56112">
    <property type="entry name" value="Protein kinase-like (PK-like)"/>
    <property type="match status" value="1"/>
</dbReference>
<dbReference type="GO" id="GO:0005524">
    <property type="term" value="F:ATP binding"/>
    <property type="evidence" value="ECO:0007669"/>
    <property type="project" value="InterPro"/>
</dbReference>
<dbReference type="Gene3D" id="1.10.510.10">
    <property type="entry name" value="Transferase(Phosphotransferase) domain 1"/>
    <property type="match status" value="1"/>
</dbReference>
<dbReference type="InterPro" id="IPR000719">
    <property type="entry name" value="Prot_kinase_dom"/>
</dbReference>
<dbReference type="GO" id="GO:0004672">
    <property type="term" value="F:protein kinase activity"/>
    <property type="evidence" value="ECO:0007669"/>
    <property type="project" value="InterPro"/>
</dbReference>
<sequence>MNKAMLLLHEWHRFNAFNFAILICLINAVNVSSTQPAASDCVLSVETPSSFNNSRCFVDEGCSGGEFCAYLYALSVRANQTGKIFLSWDEQRECFRKRNNGNEGGFLGCGMEKLMAGGGGCSDYSILDIKNELGYDLNRLKGGCGTTHWDKPCSSCRRRWEEMKETQSRSGGSMKADSEMCSFAVLITLISAEIENEAWASNLFSCLGKEQISSDSEVAEGTGRKKIGPGFYMLTGGVVGVMVVMIVSILVFRCSIKKAIAPVDKDVWRRPALSKFPSMTPAISPLLNESGILSVLVKEVYSATNNLGESNFIGEGTAGKVYRGVLFNKQHVAIKQITNDDTYMREIRSLVHVKHPNLVPLLGYCENGSECFLIYELCPNGNLSDWLYGKYKALPWLQRLEIAVGSARGLRFLHTFPQGCIVHRDVKPANILLGTNLEAKLSDFGLSKVMNLGESSVSSEIRGTFGYVDPEYQTNCHISAASDIYSFGVVLLQILSGRKVIDMNRKQPKPLDKIAKSVVKTGNMVEFADTNLHGEFSVEAFVVVFELALSCTGEKRQRPSIVQVVVKLEEALRISVRMEASTPRTTPDWYNVP</sequence>
<dbReference type="FunFam" id="1.10.510.10:FF:000530">
    <property type="entry name" value="probable receptor-like protein kinase At5g59700"/>
    <property type="match status" value="1"/>
</dbReference>
<dbReference type="PANTHER" id="PTHR48055">
    <property type="entry name" value="LEUCINE-RICH REPEAT RECEPTOR PROTEIN KINASE EMS1"/>
    <property type="match status" value="1"/>
</dbReference>
<gene>
    <name evidence="4" type="ORF">C2S53_000186</name>
</gene>
<dbReference type="SMART" id="SM00220">
    <property type="entry name" value="S_TKc"/>
    <property type="match status" value="1"/>
</dbReference>
<dbReference type="PROSITE" id="PS50011">
    <property type="entry name" value="PROTEIN_KINASE_DOM"/>
    <property type="match status" value="1"/>
</dbReference>
<dbReference type="AlphaFoldDB" id="A0AAD4P902"/>
<evidence type="ECO:0000313" key="4">
    <source>
        <dbReference type="EMBL" id="KAH6830217.1"/>
    </source>
</evidence>
<protein>
    <recommendedName>
        <fullName evidence="3">Protein kinase domain-containing protein</fullName>
    </recommendedName>
</protein>
<keyword evidence="1" id="KW-1133">Transmembrane helix</keyword>
<dbReference type="PROSITE" id="PS00108">
    <property type="entry name" value="PROTEIN_KINASE_ST"/>
    <property type="match status" value="1"/>
</dbReference>
<dbReference type="InterPro" id="IPR008271">
    <property type="entry name" value="Ser/Thr_kinase_AS"/>
</dbReference>
<feature type="transmembrane region" description="Helical" evidence="1">
    <location>
        <begin position="231"/>
        <end position="252"/>
    </location>
</feature>
<proteinExistence type="predicted"/>
<keyword evidence="2" id="KW-0732">Signal</keyword>
<feature type="signal peptide" evidence="2">
    <location>
        <begin position="1"/>
        <end position="33"/>
    </location>
</feature>
<dbReference type="InterPro" id="IPR051564">
    <property type="entry name" value="LRR_receptor-like_kinase"/>
</dbReference>
<keyword evidence="1" id="KW-0472">Membrane</keyword>
<feature type="domain" description="Protein kinase" evidence="3">
    <location>
        <begin position="307"/>
        <end position="572"/>
    </location>
</feature>
<dbReference type="Gene3D" id="3.30.200.20">
    <property type="entry name" value="Phosphorylase Kinase, domain 1"/>
    <property type="match status" value="1"/>
</dbReference>
<evidence type="ECO:0000313" key="5">
    <source>
        <dbReference type="Proteomes" id="UP001190926"/>
    </source>
</evidence>
<dbReference type="PANTHER" id="PTHR48055:SF26">
    <property type="entry name" value="TRANSFERASE, PROTEIN KINASE RLK-PELLE-URK-2 FAMILY"/>
    <property type="match status" value="1"/>
</dbReference>
<dbReference type="GO" id="GO:0016020">
    <property type="term" value="C:membrane"/>
    <property type="evidence" value="ECO:0007669"/>
    <property type="project" value="TreeGrafter"/>
</dbReference>
<dbReference type="Pfam" id="PF00069">
    <property type="entry name" value="Pkinase"/>
    <property type="match status" value="1"/>
</dbReference>
<evidence type="ECO:0000256" key="2">
    <source>
        <dbReference type="SAM" id="SignalP"/>
    </source>
</evidence>
<evidence type="ECO:0000259" key="3">
    <source>
        <dbReference type="PROSITE" id="PS50011"/>
    </source>
</evidence>
<reference evidence="4 5" key="1">
    <citation type="journal article" date="2021" name="Nat. Commun.">
        <title>Incipient diploidization of the medicinal plant Perilla within 10,000 years.</title>
        <authorList>
            <person name="Zhang Y."/>
            <person name="Shen Q."/>
            <person name="Leng L."/>
            <person name="Zhang D."/>
            <person name="Chen S."/>
            <person name="Shi Y."/>
            <person name="Ning Z."/>
            <person name="Chen S."/>
        </authorList>
    </citation>
    <scope>NUCLEOTIDE SEQUENCE [LARGE SCALE GENOMIC DNA]</scope>
    <source>
        <strain evidence="5">cv. PC099</strain>
    </source>
</reference>
<accession>A0AAD4P902</accession>
<dbReference type="EMBL" id="SDAM02000099">
    <property type="protein sequence ID" value="KAH6830217.1"/>
    <property type="molecule type" value="Genomic_DNA"/>
</dbReference>
<keyword evidence="1" id="KW-0812">Transmembrane</keyword>
<organism evidence="4 5">
    <name type="scientific">Perilla frutescens var. hirtella</name>
    <name type="common">Perilla citriodora</name>
    <name type="synonym">Perilla setoyensis</name>
    <dbReference type="NCBI Taxonomy" id="608512"/>
    <lineage>
        <taxon>Eukaryota</taxon>
        <taxon>Viridiplantae</taxon>
        <taxon>Streptophyta</taxon>
        <taxon>Embryophyta</taxon>
        <taxon>Tracheophyta</taxon>
        <taxon>Spermatophyta</taxon>
        <taxon>Magnoliopsida</taxon>
        <taxon>eudicotyledons</taxon>
        <taxon>Gunneridae</taxon>
        <taxon>Pentapetalae</taxon>
        <taxon>asterids</taxon>
        <taxon>lamiids</taxon>
        <taxon>Lamiales</taxon>
        <taxon>Lamiaceae</taxon>
        <taxon>Nepetoideae</taxon>
        <taxon>Elsholtzieae</taxon>
        <taxon>Perilla</taxon>
    </lineage>
</organism>
<name>A0AAD4P902_PERFH</name>
<dbReference type="Proteomes" id="UP001190926">
    <property type="component" value="Unassembled WGS sequence"/>
</dbReference>
<feature type="chain" id="PRO_5042281936" description="Protein kinase domain-containing protein" evidence="2">
    <location>
        <begin position="34"/>
        <end position="593"/>
    </location>
</feature>
<comment type="caution">
    <text evidence="4">The sequence shown here is derived from an EMBL/GenBank/DDBJ whole genome shotgun (WGS) entry which is preliminary data.</text>
</comment>